<dbReference type="AlphaFoldDB" id="A0A1G2RSC1"/>
<dbReference type="EMBL" id="MHUL01000051">
    <property type="protein sequence ID" value="OHA75754.1"/>
    <property type="molecule type" value="Genomic_DNA"/>
</dbReference>
<evidence type="ECO:0008006" key="3">
    <source>
        <dbReference type="Google" id="ProtNLM"/>
    </source>
</evidence>
<dbReference type="Pfam" id="PF06300">
    <property type="entry name" value="Tsp45I"/>
    <property type="match status" value="1"/>
</dbReference>
<dbReference type="InterPro" id="IPR010443">
    <property type="entry name" value="Restrct_endonuc_II_Tsp45I"/>
</dbReference>
<sequence>MNRWVEKSINIAQGVGYLDKLSAVYPVTINKIRKLSSVEEQRIGEIYRKKDARLLIEVLLDFKRFPFDDPYIGFLRKDRSAMRRNPKTVKRIGEQLFELHPVGIISGIERPKSSSRQFGQHFRNYIEKLRYPVLNDANFLKSTKVAFLGGGDARLKTFAKRYLGYRGEKGLDLVFCVGGKYFIGEAKFISMSGGTQDKSFRETITFVKGKSENAQHIAIVDGVVWAMTTEKNLYNSIRKLPQDRFMLSSLLLKEFIESQK</sequence>
<reference evidence="1 2" key="1">
    <citation type="journal article" date="2016" name="Nat. Commun.">
        <title>Thousands of microbial genomes shed light on interconnected biogeochemical processes in an aquifer system.</title>
        <authorList>
            <person name="Anantharaman K."/>
            <person name="Brown C.T."/>
            <person name="Hug L.A."/>
            <person name="Sharon I."/>
            <person name="Castelle C.J."/>
            <person name="Probst A.J."/>
            <person name="Thomas B.C."/>
            <person name="Singh A."/>
            <person name="Wilkins M.J."/>
            <person name="Karaoz U."/>
            <person name="Brodie E.L."/>
            <person name="Williams K.H."/>
            <person name="Hubbard S.S."/>
            <person name="Banfield J.F."/>
        </authorList>
    </citation>
    <scope>NUCLEOTIDE SEQUENCE [LARGE SCALE GENOMIC DNA]</scope>
</reference>
<evidence type="ECO:0000313" key="2">
    <source>
        <dbReference type="Proteomes" id="UP000178222"/>
    </source>
</evidence>
<proteinExistence type="predicted"/>
<comment type="caution">
    <text evidence="1">The sequence shown here is derived from an EMBL/GenBank/DDBJ whole genome shotgun (WGS) entry which is preliminary data.</text>
</comment>
<dbReference type="Proteomes" id="UP000178222">
    <property type="component" value="Unassembled WGS sequence"/>
</dbReference>
<protein>
    <recommendedName>
        <fullName evidence="3">Restriction endonuclease</fullName>
    </recommendedName>
</protein>
<name>A0A1G2RSC1_9BACT</name>
<organism evidence="1 2">
    <name type="scientific">Candidatus Wildermuthbacteria bacterium RIFCSPLOWO2_02_FULL_47_9c</name>
    <dbReference type="NCBI Taxonomy" id="1802466"/>
    <lineage>
        <taxon>Bacteria</taxon>
        <taxon>Candidatus Wildermuthiibacteriota</taxon>
    </lineage>
</organism>
<evidence type="ECO:0000313" key="1">
    <source>
        <dbReference type="EMBL" id="OHA75754.1"/>
    </source>
</evidence>
<accession>A0A1G2RSC1</accession>
<gene>
    <name evidence="1" type="ORF">A3J30_02360</name>
</gene>